<evidence type="ECO:0000313" key="3">
    <source>
        <dbReference type="EMBL" id="KIO23923.1"/>
    </source>
</evidence>
<dbReference type="SUPFAM" id="SSF51735">
    <property type="entry name" value="NAD(P)-binding Rossmann-fold domains"/>
    <property type="match status" value="1"/>
</dbReference>
<accession>A0A0C3KR90</accession>
<dbReference type="PANTHER" id="PTHR43669">
    <property type="entry name" value="5-KETO-D-GLUCONATE 5-REDUCTASE"/>
    <property type="match status" value="1"/>
</dbReference>
<dbReference type="OrthoDB" id="5336600at2759"/>
<evidence type="ECO:0000256" key="1">
    <source>
        <dbReference type="ARBA" id="ARBA00006484"/>
    </source>
</evidence>
<dbReference type="PANTHER" id="PTHR43669:SF4">
    <property type="entry name" value="SHORT-CHAIN DEHYDROGENASE"/>
    <property type="match status" value="1"/>
</dbReference>
<sequence length="229" mass="24873">MSSSLSPSTSKPTIFIVGFGRNIGSGVARKFKKEGFNVAVASRTVEQMDVLSDGYLAVKMDVGKVADIERGFEEMEQVYGPAAVVIYNVAHATFAPAGPSNPLSISFQNFYANVALSGVHAFEVARLANAGFDRLPENTPRLFIATGNVLSSMTDRVLITGMNRFYYASEVSPQGGPQNPPDADTHGLVFHRLYQQRVQGHWEVRFVRGGAPWQPRPKPCSLGIILNPA</sequence>
<keyword evidence="2" id="KW-0560">Oxidoreductase</keyword>
<dbReference type="Pfam" id="PF00106">
    <property type="entry name" value="adh_short"/>
    <property type="match status" value="1"/>
</dbReference>
<evidence type="ECO:0000256" key="2">
    <source>
        <dbReference type="ARBA" id="ARBA00023002"/>
    </source>
</evidence>
<organism evidence="3 4">
    <name type="scientific">Tulasnella calospora MUT 4182</name>
    <dbReference type="NCBI Taxonomy" id="1051891"/>
    <lineage>
        <taxon>Eukaryota</taxon>
        <taxon>Fungi</taxon>
        <taxon>Dikarya</taxon>
        <taxon>Basidiomycota</taxon>
        <taxon>Agaricomycotina</taxon>
        <taxon>Agaricomycetes</taxon>
        <taxon>Cantharellales</taxon>
        <taxon>Tulasnellaceae</taxon>
        <taxon>Tulasnella</taxon>
    </lineage>
</organism>
<dbReference type="EMBL" id="KN823072">
    <property type="protein sequence ID" value="KIO23923.1"/>
    <property type="molecule type" value="Genomic_DNA"/>
</dbReference>
<reference evidence="4" key="2">
    <citation type="submission" date="2015-01" db="EMBL/GenBank/DDBJ databases">
        <title>Evolutionary Origins and Diversification of the Mycorrhizal Mutualists.</title>
        <authorList>
            <consortium name="DOE Joint Genome Institute"/>
            <consortium name="Mycorrhizal Genomics Consortium"/>
            <person name="Kohler A."/>
            <person name="Kuo A."/>
            <person name="Nagy L.G."/>
            <person name="Floudas D."/>
            <person name="Copeland A."/>
            <person name="Barry K.W."/>
            <person name="Cichocki N."/>
            <person name="Veneault-Fourrey C."/>
            <person name="LaButti K."/>
            <person name="Lindquist E.A."/>
            <person name="Lipzen A."/>
            <person name="Lundell T."/>
            <person name="Morin E."/>
            <person name="Murat C."/>
            <person name="Riley R."/>
            <person name="Ohm R."/>
            <person name="Sun H."/>
            <person name="Tunlid A."/>
            <person name="Henrissat B."/>
            <person name="Grigoriev I.V."/>
            <person name="Hibbett D.S."/>
            <person name="Martin F."/>
        </authorList>
    </citation>
    <scope>NUCLEOTIDE SEQUENCE [LARGE SCALE GENOMIC DNA]</scope>
    <source>
        <strain evidence="4">MUT 4182</strain>
    </source>
</reference>
<dbReference type="GO" id="GO:0016491">
    <property type="term" value="F:oxidoreductase activity"/>
    <property type="evidence" value="ECO:0007669"/>
    <property type="project" value="UniProtKB-KW"/>
</dbReference>
<dbReference type="HOGENOM" id="CLU_103010_0_0_1"/>
<proteinExistence type="inferred from homology"/>
<evidence type="ECO:0008006" key="5">
    <source>
        <dbReference type="Google" id="ProtNLM"/>
    </source>
</evidence>
<dbReference type="InterPro" id="IPR002347">
    <property type="entry name" value="SDR_fam"/>
</dbReference>
<name>A0A0C3KR90_9AGAM</name>
<dbReference type="AlphaFoldDB" id="A0A0C3KR90"/>
<keyword evidence="4" id="KW-1185">Reference proteome</keyword>
<evidence type="ECO:0000313" key="4">
    <source>
        <dbReference type="Proteomes" id="UP000054248"/>
    </source>
</evidence>
<comment type="similarity">
    <text evidence="1">Belongs to the short-chain dehydrogenases/reductases (SDR) family.</text>
</comment>
<dbReference type="Gene3D" id="3.40.50.720">
    <property type="entry name" value="NAD(P)-binding Rossmann-like Domain"/>
    <property type="match status" value="1"/>
</dbReference>
<gene>
    <name evidence="3" type="ORF">M407DRAFT_77521</name>
</gene>
<dbReference type="InterPro" id="IPR036291">
    <property type="entry name" value="NAD(P)-bd_dom_sf"/>
</dbReference>
<protein>
    <recommendedName>
        <fullName evidence="5">Ketoreductase (KR) domain-containing protein</fullName>
    </recommendedName>
</protein>
<reference evidence="3 4" key="1">
    <citation type="submission" date="2014-04" db="EMBL/GenBank/DDBJ databases">
        <authorList>
            <consortium name="DOE Joint Genome Institute"/>
            <person name="Kuo A."/>
            <person name="Girlanda M."/>
            <person name="Perotto S."/>
            <person name="Kohler A."/>
            <person name="Nagy L.G."/>
            <person name="Floudas D."/>
            <person name="Copeland A."/>
            <person name="Barry K.W."/>
            <person name="Cichocki N."/>
            <person name="Veneault-Fourrey C."/>
            <person name="LaButti K."/>
            <person name="Lindquist E.A."/>
            <person name="Lipzen A."/>
            <person name="Lundell T."/>
            <person name="Morin E."/>
            <person name="Murat C."/>
            <person name="Sun H."/>
            <person name="Tunlid A."/>
            <person name="Henrissat B."/>
            <person name="Grigoriev I.V."/>
            <person name="Hibbett D.S."/>
            <person name="Martin F."/>
            <person name="Nordberg H.P."/>
            <person name="Cantor M.N."/>
            <person name="Hua S.X."/>
        </authorList>
    </citation>
    <scope>NUCLEOTIDE SEQUENCE [LARGE SCALE GENOMIC DNA]</scope>
    <source>
        <strain evidence="3 4">MUT 4182</strain>
    </source>
</reference>
<dbReference type="Proteomes" id="UP000054248">
    <property type="component" value="Unassembled WGS sequence"/>
</dbReference>
<dbReference type="STRING" id="1051891.A0A0C3KR90"/>